<dbReference type="InterPro" id="IPR046161">
    <property type="entry name" value="DUF6163"/>
</dbReference>
<evidence type="ECO:0000313" key="2">
    <source>
        <dbReference type="EMBL" id="ATQ69958.1"/>
    </source>
</evidence>
<feature type="transmembrane region" description="Helical" evidence="1">
    <location>
        <begin position="34"/>
        <end position="52"/>
    </location>
</feature>
<accession>A0A2D2D4M6</accession>
<keyword evidence="1" id="KW-0472">Membrane</keyword>
<feature type="transmembrane region" description="Helical" evidence="1">
    <location>
        <begin position="99"/>
        <end position="118"/>
    </location>
</feature>
<name>A0A2D2D4M6_METT3</name>
<dbReference type="RefSeq" id="WP_003611613.1">
    <property type="nucleotide sequence ID" value="NZ_ADVE02000001.1"/>
</dbReference>
<dbReference type="AlphaFoldDB" id="A0A2D2D4M6"/>
<feature type="transmembrane region" description="Helical" evidence="1">
    <location>
        <begin position="124"/>
        <end position="143"/>
    </location>
</feature>
<feature type="transmembrane region" description="Helical" evidence="1">
    <location>
        <begin position="72"/>
        <end position="92"/>
    </location>
</feature>
<dbReference type="Pfam" id="PF19660">
    <property type="entry name" value="DUF6163"/>
    <property type="match status" value="1"/>
</dbReference>
<keyword evidence="1" id="KW-0812">Transmembrane</keyword>
<proteinExistence type="predicted"/>
<keyword evidence="3" id="KW-1185">Reference proteome</keyword>
<organism evidence="2 3">
    <name type="scientific">Methylosinus trichosporium (strain ATCC 35070 / NCIMB 11131 / UNIQEM 75 / OB3b)</name>
    <dbReference type="NCBI Taxonomy" id="595536"/>
    <lineage>
        <taxon>Bacteria</taxon>
        <taxon>Pseudomonadati</taxon>
        <taxon>Pseudomonadota</taxon>
        <taxon>Alphaproteobacteria</taxon>
        <taxon>Hyphomicrobiales</taxon>
        <taxon>Methylocystaceae</taxon>
        <taxon>Methylosinus</taxon>
    </lineage>
</organism>
<evidence type="ECO:0000313" key="3">
    <source>
        <dbReference type="Proteomes" id="UP000230709"/>
    </source>
</evidence>
<dbReference type="STRING" id="595536.GCA_000178815_01142"/>
<dbReference type="EMBL" id="CP023737">
    <property type="protein sequence ID" value="ATQ69958.1"/>
    <property type="molecule type" value="Genomic_DNA"/>
</dbReference>
<dbReference type="Proteomes" id="UP000230709">
    <property type="component" value="Chromosome"/>
</dbReference>
<keyword evidence="1" id="KW-1133">Transmembrane helix</keyword>
<dbReference type="KEGG" id="mtw:CQW49_20265"/>
<reference evidence="3" key="1">
    <citation type="submission" date="2017-10" db="EMBL/GenBank/DDBJ databases">
        <title>Completed PacBio SMRT sequence of Methylosinus trichosporium OB3b reveals presence of a third large plasmid.</title>
        <authorList>
            <person name="Charles T.C."/>
            <person name="Lynch M.D.J."/>
            <person name="Heil J.R."/>
            <person name="Cheng J."/>
        </authorList>
    </citation>
    <scope>NUCLEOTIDE SEQUENCE [LARGE SCALE GENOMIC DNA]</scope>
    <source>
        <strain evidence="3">OB3b</strain>
    </source>
</reference>
<gene>
    <name evidence="2" type="ORF">CQW49_20265</name>
</gene>
<sequence>MTEHASYDEADDPHRPIRVGEASVSNEATRWGQLLTLFMRVMALFWLAQGVMQWSLMLTSAQPIFDSLPTHVAIAIVFFAVLDLIAGVGLWLATPWGGVLWLLIASAQIFVTTTSPGFFFGGYWLVGFDLALIGLYFFLTFEAGRDYEAQRLREKRRRRRAPEIEVAESRAQRWLRHMRETLAKLDRL</sequence>
<evidence type="ECO:0000256" key="1">
    <source>
        <dbReference type="SAM" id="Phobius"/>
    </source>
</evidence>
<protein>
    <submittedName>
        <fullName evidence="2">Uncharacterized protein</fullName>
    </submittedName>
</protein>